<dbReference type="RefSeq" id="WP_220116429.1">
    <property type="nucleotide sequence ID" value="NZ_JAHZUY010000007.1"/>
</dbReference>
<dbReference type="InterPro" id="IPR036390">
    <property type="entry name" value="WH_DNA-bd_sf"/>
</dbReference>
<keyword evidence="3" id="KW-1185">Reference proteome</keyword>
<dbReference type="InterPro" id="IPR000847">
    <property type="entry name" value="LysR_HTH_N"/>
</dbReference>
<protein>
    <submittedName>
        <fullName evidence="2">LysR family transcriptional regulator</fullName>
    </submittedName>
</protein>
<dbReference type="Proteomes" id="UP001519924">
    <property type="component" value="Unassembled WGS sequence"/>
</dbReference>
<feature type="domain" description="HTH lysR-type" evidence="1">
    <location>
        <begin position="36"/>
        <end position="94"/>
    </location>
</feature>
<accession>A0ABS7EZU3</accession>
<comment type="caution">
    <text evidence="2">The sequence shown here is derived from an EMBL/GenBank/DDBJ whole genome shotgun (WGS) entry which is preliminary data.</text>
</comment>
<dbReference type="PANTHER" id="PTHR30432">
    <property type="entry name" value="TRANSCRIPTIONAL REGULATOR MODE"/>
    <property type="match status" value="1"/>
</dbReference>
<organism evidence="2 3">
    <name type="scientific">Caldovatus aquaticus</name>
    <dbReference type="NCBI Taxonomy" id="2865671"/>
    <lineage>
        <taxon>Bacteria</taxon>
        <taxon>Pseudomonadati</taxon>
        <taxon>Pseudomonadota</taxon>
        <taxon>Alphaproteobacteria</taxon>
        <taxon>Acetobacterales</taxon>
        <taxon>Roseomonadaceae</taxon>
        <taxon>Caldovatus</taxon>
    </lineage>
</organism>
<dbReference type="EMBL" id="JAHZUY010000007">
    <property type="protein sequence ID" value="MBW8268910.1"/>
    <property type="molecule type" value="Genomic_DNA"/>
</dbReference>
<dbReference type="Pfam" id="PF00126">
    <property type="entry name" value="HTH_1"/>
    <property type="match status" value="1"/>
</dbReference>
<dbReference type="PANTHER" id="PTHR30432:SF1">
    <property type="entry name" value="DNA-BINDING TRANSCRIPTIONAL DUAL REGULATOR MODE"/>
    <property type="match status" value="1"/>
</dbReference>
<dbReference type="InterPro" id="IPR036388">
    <property type="entry name" value="WH-like_DNA-bd_sf"/>
</dbReference>
<dbReference type="Gene3D" id="1.10.10.10">
    <property type="entry name" value="Winged helix-like DNA-binding domain superfamily/Winged helix DNA-binding domain"/>
    <property type="match status" value="1"/>
</dbReference>
<evidence type="ECO:0000259" key="1">
    <source>
        <dbReference type="Pfam" id="PF00126"/>
    </source>
</evidence>
<dbReference type="SUPFAM" id="SSF46785">
    <property type="entry name" value="Winged helix' DNA-binding domain"/>
    <property type="match status" value="1"/>
</dbReference>
<evidence type="ECO:0000313" key="3">
    <source>
        <dbReference type="Proteomes" id="UP001519924"/>
    </source>
</evidence>
<dbReference type="InterPro" id="IPR051815">
    <property type="entry name" value="Molybdate_resp_trans_reg"/>
</dbReference>
<reference evidence="2 3" key="1">
    <citation type="submission" date="2021-08" db="EMBL/GenBank/DDBJ databases">
        <title>Caldovatus sediminis gen. nov., sp. nov., a moderately thermophilic bacterium isolated from a hot spring.</title>
        <authorList>
            <person name="Hu C.-J."/>
            <person name="Li W.-J."/>
            <person name="Xian W.-D."/>
        </authorList>
    </citation>
    <scope>NUCLEOTIDE SEQUENCE [LARGE SCALE GENOMIC DNA]</scope>
    <source>
        <strain evidence="2 3">SYSU G05006</strain>
    </source>
</reference>
<gene>
    <name evidence="2" type="ORF">K1J50_05365</name>
</gene>
<evidence type="ECO:0000313" key="2">
    <source>
        <dbReference type="EMBL" id="MBW8268910.1"/>
    </source>
</evidence>
<name>A0ABS7EZU3_9PROT</name>
<proteinExistence type="predicted"/>
<sequence length="126" mass="13203">MPRKRSPSSSASGRRAITLRLTLSDRVEFGPGKADLLEAIRDTGSIAAAGRRMGMSYQRAHDLVSALNADFQAPLVEAAAGGTRGGGARLSALGEEVLAAYRAVERDAAAAVAERLAWLRGRLRGG</sequence>